<comment type="caution">
    <text evidence="3">The sequence shown here is derived from an EMBL/GenBank/DDBJ whole genome shotgun (WGS) entry which is preliminary data.</text>
</comment>
<dbReference type="RefSeq" id="WP_141268715.1">
    <property type="nucleotide sequence ID" value="NZ_BJNW01000002.1"/>
</dbReference>
<keyword evidence="2" id="KW-0472">Membrane</keyword>
<gene>
    <name evidence="3" type="ORF">KVA01_04130</name>
</gene>
<proteinExistence type="predicted"/>
<keyword evidence="2" id="KW-1133">Transmembrane helix</keyword>
<evidence type="ECO:0000313" key="4">
    <source>
        <dbReference type="Proteomes" id="UP000315730"/>
    </source>
</evidence>
<keyword evidence="4" id="KW-1185">Reference proteome</keyword>
<organism evidence="3 4">
    <name type="scientific">Kocuria varians</name>
    <name type="common">Micrococcus varians</name>
    <dbReference type="NCBI Taxonomy" id="1272"/>
    <lineage>
        <taxon>Bacteria</taxon>
        <taxon>Bacillati</taxon>
        <taxon>Actinomycetota</taxon>
        <taxon>Actinomycetes</taxon>
        <taxon>Micrococcales</taxon>
        <taxon>Micrococcaceae</taxon>
        <taxon>Kocuria</taxon>
    </lineage>
</organism>
<evidence type="ECO:0000313" key="3">
    <source>
        <dbReference type="EMBL" id="GEC98258.1"/>
    </source>
</evidence>
<reference evidence="3 4" key="1">
    <citation type="submission" date="2019-06" db="EMBL/GenBank/DDBJ databases">
        <title>Whole genome shotgun sequence of Kocuria varians NBRC 15358.</title>
        <authorList>
            <person name="Hosoyama A."/>
            <person name="Uohara A."/>
            <person name="Ohji S."/>
            <person name="Ichikawa N."/>
        </authorList>
    </citation>
    <scope>NUCLEOTIDE SEQUENCE [LARGE SCALE GENOMIC DNA]</scope>
    <source>
        <strain evidence="3 4">NBRC 15358</strain>
    </source>
</reference>
<sequence length="184" mass="19441">MSSSNQPTPGEHQVQDGPRGHRDGSDGAPLDTRGAANGTDVREARGGVVPSHESTGADGQGRGARGMSVPANEYQPHAQSTGHWEYFPASPKDAQRHQQVLKSTDASLILGILSVTVLPLLGPFAVWQASKAEKLGGRATVGKILGWVGVAVLILAVLWFAFIALMWGVVFTELQDQVNTSSHV</sequence>
<keyword evidence="2" id="KW-0812">Transmembrane</keyword>
<feature type="transmembrane region" description="Helical" evidence="2">
    <location>
        <begin position="106"/>
        <end position="127"/>
    </location>
</feature>
<dbReference type="STRING" id="1272.GCA_900014985_00582"/>
<protein>
    <recommendedName>
        <fullName evidence="5">DUF4190 domain-containing protein</fullName>
    </recommendedName>
</protein>
<dbReference type="AlphaFoldDB" id="A0A4Y4CZ85"/>
<evidence type="ECO:0008006" key="5">
    <source>
        <dbReference type="Google" id="ProtNLM"/>
    </source>
</evidence>
<name>A0A4Y4CZ85_KOCVA</name>
<feature type="region of interest" description="Disordered" evidence="1">
    <location>
        <begin position="1"/>
        <end position="75"/>
    </location>
</feature>
<dbReference type="OrthoDB" id="4883562at2"/>
<evidence type="ECO:0000256" key="2">
    <source>
        <dbReference type="SAM" id="Phobius"/>
    </source>
</evidence>
<feature type="transmembrane region" description="Helical" evidence="2">
    <location>
        <begin position="147"/>
        <end position="171"/>
    </location>
</feature>
<dbReference type="EMBL" id="BJNW01000002">
    <property type="protein sequence ID" value="GEC98258.1"/>
    <property type="molecule type" value="Genomic_DNA"/>
</dbReference>
<dbReference type="Proteomes" id="UP000315730">
    <property type="component" value="Unassembled WGS sequence"/>
</dbReference>
<accession>A0A4Y4CZ85</accession>
<evidence type="ECO:0000256" key="1">
    <source>
        <dbReference type="SAM" id="MobiDB-lite"/>
    </source>
</evidence>